<dbReference type="Gene3D" id="2.30.110.10">
    <property type="entry name" value="Electron Transport, Fmn-binding Protein, Chain A"/>
    <property type="match status" value="1"/>
</dbReference>
<reference evidence="2 3" key="1">
    <citation type="submission" date="2021-07" db="EMBL/GenBank/DDBJ databases">
        <title>Paenibacillus radiodurans sp. nov., isolated from the southeastern edge of Tengger Desert.</title>
        <authorList>
            <person name="Zhang G."/>
        </authorList>
    </citation>
    <scope>NUCLEOTIDE SEQUENCE [LARGE SCALE GENOMIC DNA]</scope>
    <source>
        <strain evidence="2 3">CCM 7311</strain>
    </source>
</reference>
<gene>
    <name evidence="2" type="ORF">K0U00_25930</name>
</gene>
<dbReference type="Proteomes" id="UP001519887">
    <property type="component" value="Unassembled WGS sequence"/>
</dbReference>
<dbReference type="Pfam" id="PF01243">
    <property type="entry name" value="PNPOx_N"/>
    <property type="match status" value="1"/>
</dbReference>
<comment type="caution">
    <text evidence="2">The sequence shown here is derived from an EMBL/GenBank/DDBJ whole genome shotgun (WGS) entry which is preliminary data.</text>
</comment>
<evidence type="ECO:0000259" key="1">
    <source>
        <dbReference type="Pfam" id="PF01243"/>
    </source>
</evidence>
<dbReference type="InterPro" id="IPR052917">
    <property type="entry name" value="Stress-Dev_Protein"/>
</dbReference>
<dbReference type="SUPFAM" id="SSF50475">
    <property type="entry name" value="FMN-binding split barrel"/>
    <property type="match status" value="1"/>
</dbReference>
<protein>
    <submittedName>
        <fullName evidence="2">Pyridoxamine 5'-phosphate oxidase family protein</fullName>
    </submittedName>
</protein>
<sequence>MAVIEKQKLEQRITAALDKHKFGSLATVENNKPKSRYMAIFHDGLNVYLATDRKTHKVEDLQHNSNISLLLGFDGKSSPEIVEIEGTASITKDDSLRHKLWNPEMKRWFNGPDDPDYVILDIHASRIQYSNEEGQAQVWEK</sequence>
<name>A0ABS7CA14_9BACL</name>
<evidence type="ECO:0000313" key="2">
    <source>
        <dbReference type="EMBL" id="MBW7457486.1"/>
    </source>
</evidence>
<dbReference type="InterPro" id="IPR012349">
    <property type="entry name" value="Split_barrel_FMN-bd"/>
</dbReference>
<evidence type="ECO:0000313" key="3">
    <source>
        <dbReference type="Proteomes" id="UP001519887"/>
    </source>
</evidence>
<dbReference type="PANTHER" id="PTHR34818:SF1">
    <property type="entry name" value="PROTEIN BLI-3"/>
    <property type="match status" value="1"/>
</dbReference>
<dbReference type="EMBL" id="JAHZIK010000868">
    <property type="protein sequence ID" value="MBW7457486.1"/>
    <property type="molecule type" value="Genomic_DNA"/>
</dbReference>
<dbReference type="RefSeq" id="WP_210045233.1">
    <property type="nucleotide sequence ID" value="NZ_JBHLVU010000013.1"/>
</dbReference>
<organism evidence="2 3">
    <name type="scientific">Paenibacillus sepulcri</name>
    <dbReference type="NCBI Taxonomy" id="359917"/>
    <lineage>
        <taxon>Bacteria</taxon>
        <taxon>Bacillati</taxon>
        <taxon>Bacillota</taxon>
        <taxon>Bacilli</taxon>
        <taxon>Bacillales</taxon>
        <taxon>Paenibacillaceae</taxon>
        <taxon>Paenibacillus</taxon>
    </lineage>
</organism>
<feature type="domain" description="Pyridoxamine 5'-phosphate oxidase N-terminal" evidence="1">
    <location>
        <begin position="10"/>
        <end position="129"/>
    </location>
</feature>
<proteinExistence type="predicted"/>
<accession>A0ABS7CA14</accession>
<keyword evidence="3" id="KW-1185">Reference proteome</keyword>
<dbReference type="PANTHER" id="PTHR34818">
    <property type="entry name" value="PROTEIN BLI-3"/>
    <property type="match status" value="1"/>
</dbReference>
<dbReference type="InterPro" id="IPR011576">
    <property type="entry name" value="Pyridox_Oxase_N"/>
</dbReference>